<dbReference type="AlphaFoldDB" id="A0A328ACE5"/>
<reference evidence="2" key="1">
    <citation type="submission" date="2018-05" db="EMBL/GenBank/DDBJ databases">
        <authorList>
            <person name="Li X."/>
        </authorList>
    </citation>
    <scope>NUCLEOTIDE SEQUENCE [LARGE SCALE GENOMIC DNA]</scope>
    <source>
        <strain evidence="2">YIM 73061</strain>
    </source>
</reference>
<gene>
    <name evidence="1" type="ORF">DJ018_14465</name>
</gene>
<evidence type="ECO:0000313" key="1">
    <source>
        <dbReference type="EMBL" id="RAK52331.1"/>
    </source>
</evidence>
<dbReference type="Proteomes" id="UP000249725">
    <property type="component" value="Unassembled WGS sequence"/>
</dbReference>
<keyword evidence="2" id="KW-1185">Reference proteome</keyword>
<accession>A0A328ACE5</accession>
<name>A0A328ACE5_9CAUL</name>
<comment type="caution">
    <text evidence="1">The sequence shown here is derived from an EMBL/GenBank/DDBJ whole genome shotgun (WGS) entry which is preliminary data.</text>
</comment>
<sequence>MPIFRSHVLVVFMSANLAMTERHGRLLAAFAERAARLAENLADRALAADDAAEAADLARAFHTVGRSLRQAIALEQRLERDAARAQRQARESGEVDPQAVDARKRLLADQLRALAWRESEPLDVDLAGEDDCAEELLCEHLEQELENAAAADPKSFLATPVETQVTHFLSRFHSAAPSKLKPLARPQRAERAAPA</sequence>
<organism evidence="1 2">
    <name type="scientific">Phenylobacterium deserti</name>
    <dbReference type="NCBI Taxonomy" id="1914756"/>
    <lineage>
        <taxon>Bacteria</taxon>
        <taxon>Pseudomonadati</taxon>
        <taxon>Pseudomonadota</taxon>
        <taxon>Alphaproteobacteria</taxon>
        <taxon>Caulobacterales</taxon>
        <taxon>Caulobacteraceae</taxon>
        <taxon>Phenylobacterium</taxon>
    </lineage>
</organism>
<dbReference type="EMBL" id="QFYR01000003">
    <property type="protein sequence ID" value="RAK52331.1"/>
    <property type="molecule type" value="Genomic_DNA"/>
</dbReference>
<evidence type="ECO:0000313" key="2">
    <source>
        <dbReference type="Proteomes" id="UP000249725"/>
    </source>
</evidence>
<protein>
    <submittedName>
        <fullName evidence="1">Uncharacterized protein</fullName>
    </submittedName>
</protein>
<proteinExistence type="predicted"/>